<dbReference type="OrthoDB" id="138803at2"/>
<evidence type="ECO:0000256" key="1">
    <source>
        <dbReference type="SAM" id="Coils"/>
    </source>
</evidence>
<evidence type="ECO:0008006" key="4">
    <source>
        <dbReference type="Google" id="ProtNLM"/>
    </source>
</evidence>
<accession>A0A517WXS5</accession>
<proteinExistence type="predicted"/>
<evidence type="ECO:0000313" key="3">
    <source>
        <dbReference type="Proteomes" id="UP000318384"/>
    </source>
</evidence>
<protein>
    <recommendedName>
        <fullName evidence="4">DUF3375 domain-containing protein</fullName>
    </recommendedName>
</protein>
<evidence type="ECO:0000313" key="2">
    <source>
        <dbReference type="EMBL" id="QDU10056.1"/>
    </source>
</evidence>
<feature type="coiled-coil region" evidence="1">
    <location>
        <begin position="144"/>
        <end position="171"/>
    </location>
</feature>
<keyword evidence="1" id="KW-0175">Coiled coil</keyword>
<organism evidence="2 3">
    <name type="scientific">Gimesia aquarii</name>
    <dbReference type="NCBI Taxonomy" id="2527964"/>
    <lineage>
        <taxon>Bacteria</taxon>
        <taxon>Pseudomonadati</taxon>
        <taxon>Planctomycetota</taxon>
        <taxon>Planctomycetia</taxon>
        <taxon>Planctomycetales</taxon>
        <taxon>Planctomycetaceae</taxon>
        <taxon>Gimesia</taxon>
    </lineage>
</organism>
<keyword evidence="3" id="KW-1185">Reference proteome</keyword>
<dbReference type="EMBL" id="CP037422">
    <property type="protein sequence ID" value="QDU10056.1"/>
    <property type="molecule type" value="Genomic_DNA"/>
</dbReference>
<name>A0A517WXS5_9PLAN</name>
<dbReference type="InterPro" id="IPR021804">
    <property type="entry name" value="DUF3375"/>
</dbReference>
<sequence>MELDRLNTFFSTNPSAKLLRATHSAYVIHFLNQHFKVDGNLATPHSKIQQQLNHYLEQIHEREPEILRESADAYLTQWSTGETRWLRRYFDSQHAESVFQLTPHSEDVLKFLTEMMDRSLGFVGTESRLTRIIGTLSDIVVRGSADRERRLEHLRAERDRVENEIRSLESGDVVSTHSSTAIRERFADAISDLISLQGDFRAVEESFKSITRDVQKQQTEAMETRGQILGFALDAEDRLKEEDQGASFIAFVDLLLSQSQQDELEKIIIQLEEMVELESQTEGKDRVKRMISSLSLEAERVLNTTRRLNSTLRRLLDSKVSSSRLRLASVLREIQAAAVRQAEQPPELGINVFTELDLYHGLERPFWQPPVKFDAIEITHEEPDDKARFDAFRNLAEMQRLDWDTMRFNIASQVQFTERLPLSDLLETCPPVNGAIEMLGYIQIAHDEGHEVDENSVDVVCIDTEHGLQEFEIPRVFFLSETLRRRSGLRSSTI</sequence>
<dbReference type="Pfam" id="PF11855">
    <property type="entry name" value="DUF3375"/>
    <property type="match status" value="1"/>
</dbReference>
<dbReference type="Proteomes" id="UP000318384">
    <property type="component" value="Chromosome"/>
</dbReference>
<dbReference type="RefSeq" id="WP_145177293.1">
    <property type="nucleotide sequence ID" value="NZ_CP037422.1"/>
</dbReference>
<reference evidence="2 3" key="1">
    <citation type="submission" date="2019-03" db="EMBL/GenBank/DDBJ databases">
        <title>Deep-cultivation of Planctomycetes and their phenomic and genomic characterization uncovers novel biology.</title>
        <authorList>
            <person name="Wiegand S."/>
            <person name="Jogler M."/>
            <person name="Boedeker C."/>
            <person name="Pinto D."/>
            <person name="Vollmers J."/>
            <person name="Rivas-Marin E."/>
            <person name="Kohn T."/>
            <person name="Peeters S.H."/>
            <person name="Heuer A."/>
            <person name="Rast P."/>
            <person name="Oberbeckmann S."/>
            <person name="Bunk B."/>
            <person name="Jeske O."/>
            <person name="Meyerdierks A."/>
            <person name="Storesund J.E."/>
            <person name="Kallscheuer N."/>
            <person name="Luecker S."/>
            <person name="Lage O.M."/>
            <person name="Pohl T."/>
            <person name="Merkel B.J."/>
            <person name="Hornburger P."/>
            <person name="Mueller R.-W."/>
            <person name="Bruemmer F."/>
            <person name="Labrenz M."/>
            <person name="Spormann A.M."/>
            <person name="Op den Camp H."/>
            <person name="Overmann J."/>
            <person name="Amann R."/>
            <person name="Jetten M.S.M."/>
            <person name="Mascher T."/>
            <person name="Medema M.H."/>
            <person name="Devos D.P."/>
            <person name="Kaster A.-K."/>
            <person name="Ovreas L."/>
            <person name="Rohde M."/>
            <person name="Galperin M.Y."/>
            <person name="Jogler C."/>
        </authorList>
    </citation>
    <scope>NUCLEOTIDE SEQUENCE [LARGE SCALE GENOMIC DNA]</scope>
    <source>
        <strain evidence="2 3">V202</strain>
    </source>
</reference>
<dbReference type="AlphaFoldDB" id="A0A517WXS5"/>
<gene>
    <name evidence="2" type="ORF">V202x_34540</name>
</gene>